<feature type="transmembrane region" description="Helical" evidence="1">
    <location>
        <begin position="250"/>
        <end position="272"/>
    </location>
</feature>
<organism evidence="2 3">
    <name type="scientific">Dreissena polymorpha</name>
    <name type="common">Zebra mussel</name>
    <name type="synonym">Mytilus polymorpha</name>
    <dbReference type="NCBI Taxonomy" id="45954"/>
    <lineage>
        <taxon>Eukaryota</taxon>
        <taxon>Metazoa</taxon>
        <taxon>Spiralia</taxon>
        <taxon>Lophotrochozoa</taxon>
        <taxon>Mollusca</taxon>
        <taxon>Bivalvia</taxon>
        <taxon>Autobranchia</taxon>
        <taxon>Heteroconchia</taxon>
        <taxon>Euheterodonta</taxon>
        <taxon>Imparidentia</taxon>
        <taxon>Neoheterodontei</taxon>
        <taxon>Myida</taxon>
        <taxon>Dreissenoidea</taxon>
        <taxon>Dreissenidae</taxon>
        <taxon>Dreissena</taxon>
    </lineage>
</organism>
<evidence type="ECO:0000313" key="3">
    <source>
        <dbReference type="Proteomes" id="UP000828390"/>
    </source>
</evidence>
<keyword evidence="1" id="KW-0812">Transmembrane</keyword>
<comment type="caution">
    <text evidence="2">The sequence shown here is derived from an EMBL/GenBank/DDBJ whole genome shotgun (WGS) entry which is preliminary data.</text>
</comment>
<feature type="transmembrane region" description="Helical" evidence="1">
    <location>
        <begin position="46"/>
        <end position="67"/>
    </location>
</feature>
<accession>A0A9D4R7M5</accession>
<name>A0A9D4R7M5_DREPO</name>
<keyword evidence="1" id="KW-0472">Membrane</keyword>
<feature type="transmembrane region" description="Helical" evidence="1">
    <location>
        <begin position="219"/>
        <end position="244"/>
    </location>
</feature>
<keyword evidence="3" id="KW-1185">Reference proteome</keyword>
<dbReference type="AlphaFoldDB" id="A0A9D4R7M5"/>
<feature type="transmembrane region" description="Helical" evidence="1">
    <location>
        <begin position="12"/>
        <end position="34"/>
    </location>
</feature>
<reference evidence="2" key="2">
    <citation type="submission" date="2020-11" db="EMBL/GenBank/DDBJ databases">
        <authorList>
            <person name="McCartney M.A."/>
            <person name="Auch B."/>
            <person name="Kono T."/>
            <person name="Mallez S."/>
            <person name="Becker A."/>
            <person name="Gohl D.M."/>
            <person name="Silverstein K.A.T."/>
            <person name="Koren S."/>
            <person name="Bechman K.B."/>
            <person name="Herman A."/>
            <person name="Abrahante J.E."/>
            <person name="Garbe J."/>
        </authorList>
    </citation>
    <scope>NUCLEOTIDE SEQUENCE</scope>
    <source>
        <strain evidence="2">Duluth1</strain>
        <tissue evidence="2">Whole animal</tissue>
    </source>
</reference>
<evidence type="ECO:0000256" key="1">
    <source>
        <dbReference type="SAM" id="Phobius"/>
    </source>
</evidence>
<gene>
    <name evidence="2" type="ORF">DPMN_100663</name>
</gene>
<proteinExistence type="predicted"/>
<reference evidence="2" key="1">
    <citation type="journal article" date="2019" name="bioRxiv">
        <title>The Genome of the Zebra Mussel, Dreissena polymorpha: A Resource for Invasive Species Research.</title>
        <authorList>
            <person name="McCartney M.A."/>
            <person name="Auch B."/>
            <person name="Kono T."/>
            <person name="Mallez S."/>
            <person name="Zhang Y."/>
            <person name="Obille A."/>
            <person name="Becker A."/>
            <person name="Abrahante J.E."/>
            <person name="Garbe J."/>
            <person name="Badalamenti J.P."/>
            <person name="Herman A."/>
            <person name="Mangelson H."/>
            <person name="Liachko I."/>
            <person name="Sullivan S."/>
            <person name="Sone E.D."/>
            <person name="Koren S."/>
            <person name="Silverstein K.A.T."/>
            <person name="Beckman K.B."/>
            <person name="Gohl D.M."/>
        </authorList>
    </citation>
    <scope>NUCLEOTIDE SEQUENCE</scope>
    <source>
        <strain evidence="2">Duluth1</strain>
        <tissue evidence="2">Whole animal</tissue>
    </source>
</reference>
<dbReference type="EMBL" id="JAIWYP010000003">
    <property type="protein sequence ID" value="KAH3858044.1"/>
    <property type="molecule type" value="Genomic_DNA"/>
</dbReference>
<evidence type="ECO:0000313" key="2">
    <source>
        <dbReference type="EMBL" id="KAH3858044.1"/>
    </source>
</evidence>
<keyword evidence="1" id="KW-1133">Transmembrane helix</keyword>
<feature type="transmembrane region" description="Helical" evidence="1">
    <location>
        <begin position="87"/>
        <end position="106"/>
    </location>
</feature>
<feature type="transmembrane region" description="Helical" evidence="1">
    <location>
        <begin position="161"/>
        <end position="179"/>
    </location>
</feature>
<feature type="transmembrane region" description="Helical" evidence="1">
    <location>
        <begin position="118"/>
        <end position="136"/>
    </location>
</feature>
<protein>
    <submittedName>
        <fullName evidence="2">Uncharacterized protein</fullName>
    </submittedName>
</protein>
<sequence>MTPDGDDLYSDGRYAISVVWILLLIMGCIAAIIMLRTKRTTFETRLYAVVIIAFDSMFLLTIAIRELHTKTADCIVHETLFGYSCKFMSAVAVMILSCVQLFSATYLQMYDVKCTGRLVTVATVLTLTAVYIIYWINEISSVLKGSGDHNHNAWDRLKNAMFPKNTIAFGIPLFVSLITRKKTLTIAEIQVEALNSRKGECITGTISHQSQRLIKIAQLLYVTFLTLIIVMFILLNIFVALKYISVQLTLVTLDALLTMDCAVNLLVHVFWYKECQFEAHGLFLPLSKTLRKKHSLMRYEIYEIVCIPIDKIPIPGVV</sequence>
<dbReference type="Proteomes" id="UP000828390">
    <property type="component" value="Unassembled WGS sequence"/>
</dbReference>